<keyword evidence="1" id="KW-0175">Coiled coil</keyword>
<evidence type="ECO:0000256" key="4">
    <source>
        <dbReference type="SAM" id="SignalP"/>
    </source>
</evidence>
<evidence type="ECO:0000313" key="7">
    <source>
        <dbReference type="Proteomes" id="UP000252585"/>
    </source>
</evidence>
<dbReference type="InterPro" id="IPR025645">
    <property type="entry name" value="DUF4349"/>
</dbReference>
<feature type="chain" id="PRO_5038459188" evidence="4">
    <location>
        <begin position="21"/>
        <end position="310"/>
    </location>
</feature>
<keyword evidence="3" id="KW-0812">Transmembrane</keyword>
<feature type="domain" description="DUF4349" evidence="5">
    <location>
        <begin position="81"/>
        <end position="296"/>
    </location>
</feature>
<keyword evidence="7" id="KW-1185">Reference proteome</keyword>
<keyword evidence="3" id="KW-1133">Transmembrane helix</keyword>
<dbReference type="PROSITE" id="PS51257">
    <property type="entry name" value="PROKAR_LIPOPROTEIN"/>
    <property type="match status" value="1"/>
</dbReference>
<feature type="signal peptide" evidence="4">
    <location>
        <begin position="1"/>
        <end position="20"/>
    </location>
</feature>
<evidence type="ECO:0000256" key="2">
    <source>
        <dbReference type="SAM" id="MobiDB-lite"/>
    </source>
</evidence>
<comment type="caution">
    <text evidence="6">The sequence shown here is derived from an EMBL/GenBank/DDBJ whole genome shotgun (WGS) entry which is preliminary data.</text>
</comment>
<reference evidence="6 7" key="1">
    <citation type="submission" date="2018-07" db="EMBL/GenBank/DDBJ databases">
        <title>Genomic Encyclopedia of Type Strains, Phase IV (KMG-IV): sequencing the most valuable type-strain genomes for metagenomic binning, comparative biology and taxonomic classification.</title>
        <authorList>
            <person name="Goeker M."/>
        </authorList>
    </citation>
    <scope>NUCLEOTIDE SEQUENCE [LARGE SCALE GENOMIC DNA]</scope>
    <source>
        <strain evidence="6 7">DSM 27696</strain>
    </source>
</reference>
<feature type="transmembrane region" description="Helical" evidence="3">
    <location>
        <begin position="274"/>
        <end position="300"/>
    </location>
</feature>
<evidence type="ECO:0000256" key="3">
    <source>
        <dbReference type="SAM" id="Phobius"/>
    </source>
</evidence>
<dbReference type="OrthoDB" id="5381491at2"/>
<feature type="compositionally biased region" description="Basic and acidic residues" evidence="2">
    <location>
        <begin position="39"/>
        <end position="56"/>
    </location>
</feature>
<evidence type="ECO:0000256" key="1">
    <source>
        <dbReference type="SAM" id="Coils"/>
    </source>
</evidence>
<keyword evidence="4" id="KW-0732">Signal</keyword>
<proteinExistence type="predicted"/>
<dbReference type="RefSeq" id="WP_114352193.1">
    <property type="nucleotide sequence ID" value="NZ_QPJJ01000004.1"/>
</dbReference>
<sequence length="310" mass="35444">MIRKKSLLILTILSFFFLFACSSEDSESSEDSQSTNDIAETRDMEIGYQEESEKAALENSTDEAAETEEAPNDNGLTEEDRKIIYNAYLQIETKGFDETINFIEKETRKNNGYIVESRVHNNEENENRNGSLTLRIPSESFADFLVLLDEGDMKIVEESVTGDDVTEQYVDLEARLKSKNVVEKRLLSFMENAEKTEDLLKISNDLAKVQEEIEQITGKMKYLENHAALATVTIELWETDVKIPSIENDDLNTWEKTKEQFMKSINILLQTASALFIFFAGNLPIFILITAVLLVVYIIYKRKKKSAPKE</sequence>
<organism evidence="6 7">
    <name type="scientific">Saliterribacillus persicus</name>
    <dbReference type="NCBI Taxonomy" id="930114"/>
    <lineage>
        <taxon>Bacteria</taxon>
        <taxon>Bacillati</taxon>
        <taxon>Bacillota</taxon>
        <taxon>Bacilli</taxon>
        <taxon>Bacillales</taxon>
        <taxon>Bacillaceae</taxon>
        <taxon>Saliterribacillus</taxon>
    </lineage>
</organism>
<dbReference type="Proteomes" id="UP000252585">
    <property type="component" value="Unassembled WGS sequence"/>
</dbReference>
<keyword evidence="3" id="KW-0472">Membrane</keyword>
<dbReference type="AlphaFoldDB" id="A0A368Y123"/>
<gene>
    <name evidence="6" type="ORF">DFR57_10483</name>
</gene>
<accession>A0A368Y123</accession>
<feature type="compositionally biased region" description="Acidic residues" evidence="2">
    <location>
        <begin position="60"/>
        <end position="71"/>
    </location>
</feature>
<feature type="region of interest" description="Disordered" evidence="2">
    <location>
        <begin position="26"/>
        <end position="77"/>
    </location>
</feature>
<dbReference type="EMBL" id="QPJJ01000004">
    <property type="protein sequence ID" value="RCW73086.1"/>
    <property type="molecule type" value="Genomic_DNA"/>
</dbReference>
<feature type="coiled-coil region" evidence="1">
    <location>
        <begin position="192"/>
        <end position="226"/>
    </location>
</feature>
<evidence type="ECO:0000259" key="5">
    <source>
        <dbReference type="Pfam" id="PF14257"/>
    </source>
</evidence>
<evidence type="ECO:0000313" key="6">
    <source>
        <dbReference type="EMBL" id="RCW73086.1"/>
    </source>
</evidence>
<dbReference type="Pfam" id="PF14257">
    <property type="entry name" value="DUF4349"/>
    <property type="match status" value="1"/>
</dbReference>
<protein>
    <submittedName>
        <fullName evidence="6">Uncharacterized protein DUF4349</fullName>
    </submittedName>
</protein>
<name>A0A368Y123_9BACI</name>